<evidence type="ECO:0000313" key="1">
    <source>
        <dbReference type="EMBL" id="CAI9921226.1"/>
    </source>
</evidence>
<reference evidence="1" key="1">
    <citation type="submission" date="2023-06" db="EMBL/GenBank/DDBJ databases">
        <authorList>
            <person name="Kurt Z."/>
        </authorList>
    </citation>
    <scope>NUCLEOTIDE SEQUENCE</scope>
</reference>
<evidence type="ECO:0000313" key="2">
    <source>
        <dbReference type="EMBL" id="CAL6088768.1"/>
    </source>
</evidence>
<reference evidence="2 3" key="2">
    <citation type="submission" date="2024-07" db="EMBL/GenBank/DDBJ databases">
        <authorList>
            <person name="Akdeniz Z."/>
        </authorList>
    </citation>
    <scope>NUCLEOTIDE SEQUENCE [LARGE SCALE GENOMIC DNA]</scope>
</reference>
<organism evidence="1">
    <name type="scientific">Hexamita inflata</name>
    <dbReference type="NCBI Taxonomy" id="28002"/>
    <lineage>
        <taxon>Eukaryota</taxon>
        <taxon>Metamonada</taxon>
        <taxon>Diplomonadida</taxon>
        <taxon>Hexamitidae</taxon>
        <taxon>Hexamitinae</taxon>
        <taxon>Hexamita</taxon>
    </lineage>
</organism>
<accession>A0AA86NLT9</accession>
<name>A0AA86NLT9_9EUKA</name>
<sequence>MLSGSRRCERRFLRSQVAAVQDSAPVNQAGPHYVGRAEEASVRVPIIAGVGAGVAALVRAFVQEDLGGLGVAVLHTDVAGNENGLGSVAGVLAKAVFGELG</sequence>
<dbReference type="EMBL" id="CAXDID020000411">
    <property type="protein sequence ID" value="CAL6088768.1"/>
    <property type="molecule type" value="Genomic_DNA"/>
</dbReference>
<protein>
    <submittedName>
        <fullName evidence="2">Hypothetical_protein</fullName>
    </submittedName>
</protein>
<keyword evidence="3" id="KW-1185">Reference proteome</keyword>
<dbReference type="AlphaFoldDB" id="A0AA86NLT9"/>
<dbReference type="EMBL" id="CATOUU010000218">
    <property type="protein sequence ID" value="CAI9921226.1"/>
    <property type="molecule type" value="Genomic_DNA"/>
</dbReference>
<proteinExistence type="predicted"/>
<comment type="caution">
    <text evidence="1">The sequence shown here is derived from an EMBL/GenBank/DDBJ whole genome shotgun (WGS) entry which is preliminary data.</text>
</comment>
<evidence type="ECO:0000313" key="3">
    <source>
        <dbReference type="Proteomes" id="UP001642409"/>
    </source>
</evidence>
<gene>
    <name evidence="2" type="ORF">HINF_LOCUS64285</name>
    <name evidence="1" type="ORF">HINF_LOCUS8871</name>
</gene>
<dbReference type="Proteomes" id="UP001642409">
    <property type="component" value="Unassembled WGS sequence"/>
</dbReference>